<dbReference type="AlphaFoldDB" id="A0A5B7D8V0"/>
<dbReference type="Proteomes" id="UP000324222">
    <property type="component" value="Unassembled WGS sequence"/>
</dbReference>
<gene>
    <name evidence="1" type="ORF">E2C01_010614</name>
</gene>
<accession>A0A5B7D8V0</accession>
<proteinExistence type="predicted"/>
<organism evidence="1 2">
    <name type="scientific">Portunus trituberculatus</name>
    <name type="common">Swimming crab</name>
    <name type="synonym">Neptunus trituberculatus</name>
    <dbReference type="NCBI Taxonomy" id="210409"/>
    <lineage>
        <taxon>Eukaryota</taxon>
        <taxon>Metazoa</taxon>
        <taxon>Ecdysozoa</taxon>
        <taxon>Arthropoda</taxon>
        <taxon>Crustacea</taxon>
        <taxon>Multicrustacea</taxon>
        <taxon>Malacostraca</taxon>
        <taxon>Eumalacostraca</taxon>
        <taxon>Eucarida</taxon>
        <taxon>Decapoda</taxon>
        <taxon>Pleocyemata</taxon>
        <taxon>Brachyura</taxon>
        <taxon>Eubrachyura</taxon>
        <taxon>Portunoidea</taxon>
        <taxon>Portunidae</taxon>
        <taxon>Portuninae</taxon>
        <taxon>Portunus</taxon>
    </lineage>
</organism>
<evidence type="ECO:0000313" key="2">
    <source>
        <dbReference type="Proteomes" id="UP000324222"/>
    </source>
</evidence>
<reference evidence="1 2" key="1">
    <citation type="submission" date="2019-05" db="EMBL/GenBank/DDBJ databases">
        <title>Another draft genome of Portunus trituberculatus and its Hox gene families provides insights of decapod evolution.</title>
        <authorList>
            <person name="Jeong J.-H."/>
            <person name="Song I."/>
            <person name="Kim S."/>
            <person name="Choi T."/>
            <person name="Kim D."/>
            <person name="Ryu S."/>
            <person name="Kim W."/>
        </authorList>
    </citation>
    <scope>NUCLEOTIDE SEQUENCE [LARGE SCALE GENOMIC DNA]</scope>
    <source>
        <tissue evidence="1">Muscle</tissue>
    </source>
</reference>
<comment type="caution">
    <text evidence="1">The sequence shown here is derived from an EMBL/GenBank/DDBJ whole genome shotgun (WGS) entry which is preliminary data.</text>
</comment>
<evidence type="ECO:0000313" key="1">
    <source>
        <dbReference type="EMBL" id="MPC17750.1"/>
    </source>
</evidence>
<dbReference type="EMBL" id="VSRR010000619">
    <property type="protein sequence ID" value="MPC17750.1"/>
    <property type="molecule type" value="Genomic_DNA"/>
</dbReference>
<keyword evidence="2" id="KW-1185">Reference proteome</keyword>
<name>A0A5B7D8V0_PORTR</name>
<sequence length="136" mass="15261">MAPRIRYGSTWVRLGVDKALPPFLPLSLFPHPVTPPLQPSPLHSNPVALPAPVTFPTLSPLCSCLPFRHPVTCHSPHSPYSLTRPCHALGHCYSRQVVDFRGLICNVEEEEEVVVIVEEEVEEEEAKEESKRNHCH</sequence>
<protein>
    <submittedName>
        <fullName evidence="1">Uncharacterized protein</fullName>
    </submittedName>
</protein>